<feature type="chain" id="PRO_5046768728" description="Gingipain domain-containing protein" evidence="2">
    <location>
        <begin position="21"/>
        <end position="1294"/>
    </location>
</feature>
<dbReference type="Gene3D" id="3.40.50.1460">
    <property type="match status" value="1"/>
</dbReference>
<dbReference type="Gene3D" id="2.60.40.4070">
    <property type="match status" value="1"/>
</dbReference>
<dbReference type="InterPro" id="IPR029031">
    <property type="entry name" value="Gingipain_N_sf"/>
</dbReference>
<comment type="caution">
    <text evidence="4">The sequence shown here is derived from an EMBL/GenBank/DDBJ whole genome shotgun (WGS) entry which is preliminary data.</text>
</comment>
<evidence type="ECO:0000256" key="2">
    <source>
        <dbReference type="SAM" id="SignalP"/>
    </source>
</evidence>
<dbReference type="RefSeq" id="WP_238749213.1">
    <property type="nucleotide sequence ID" value="NZ_CAKLPZ010000001.1"/>
</dbReference>
<feature type="domain" description="Gingipain" evidence="3">
    <location>
        <begin position="546"/>
        <end position="923"/>
    </location>
</feature>
<keyword evidence="1 2" id="KW-0732">Signal</keyword>
<evidence type="ECO:0000313" key="4">
    <source>
        <dbReference type="EMBL" id="CAH0999015.1"/>
    </source>
</evidence>
<dbReference type="CDD" id="cd02258">
    <property type="entry name" value="Peptidase_C25_N"/>
    <property type="match status" value="1"/>
</dbReference>
<evidence type="ECO:0000256" key="1">
    <source>
        <dbReference type="ARBA" id="ARBA00022729"/>
    </source>
</evidence>
<proteinExistence type="predicted"/>
<dbReference type="Pfam" id="PF01364">
    <property type="entry name" value="Peptidase_C25"/>
    <property type="match status" value="1"/>
</dbReference>
<name>A0ABM9AWW8_9BACT</name>
<dbReference type="InterPro" id="IPR001769">
    <property type="entry name" value="Gingipain"/>
</dbReference>
<accession>A0ABM9AWW8</accession>
<dbReference type="NCBIfam" id="NF033707">
    <property type="entry name" value="T9SS_sortase"/>
    <property type="match status" value="1"/>
</dbReference>
<evidence type="ECO:0000259" key="3">
    <source>
        <dbReference type="Pfam" id="PF01364"/>
    </source>
</evidence>
<keyword evidence="5" id="KW-1185">Reference proteome</keyword>
<organism evidence="4 5">
    <name type="scientific">Neolewinella maritima</name>
    <dbReference type="NCBI Taxonomy" id="1383882"/>
    <lineage>
        <taxon>Bacteria</taxon>
        <taxon>Pseudomonadati</taxon>
        <taxon>Bacteroidota</taxon>
        <taxon>Saprospiria</taxon>
        <taxon>Saprospirales</taxon>
        <taxon>Lewinellaceae</taxon>
        <taxon>Neolewinella</taxon>
    </lineage>
</organism>
<evidence type="ECO:0000313" key="5">
    <source>
        <dbReference type="Proteomes" id="UP000837803"/>
    </source>
</evidence>
<dbReference type="Gene3D" id="3.40.50.10390">
    <property type="entry name" value="Gingipain r, domain 1"/>
    <property type="match status" value="1"/>
</dbReference>
<dbReference type="EMBL" id="CAKLPZ010000001">
    <property type="protein sequence ID" value="CAH0999015.1"/>
    <property type="molecule type" value="Genomic_DNA"/>
</dbReference>
<feature type="signal peptide" evidence="2">
    <location>
        <begin position="1"/>
        <end position="20"/>
    </location>
</feature>
<dbReference type="SUPFAM" id="SSF52129">
    <property type="entry name" value="Caspase-like"/>
    <property type="match status" value="1"/>
</dbReference>
<gene>
    <name evidence="4" type="ORF">LEM8419_00308</name>
</gene>
<reference evidence="4" key="1">
    <citation type="submission" date="2021-12" db="EMBL/GenBank/DDBJ databases">
        <authorList>
            <person name="Rodrigo-Torres L."/>
            <person name="Arahal R. D."/>
            <person name="Lucena T."/>
        </authorList>
    </citation>
    <scope>NUCLEOTIDE SEQUENCE</scope>
    <source>
        <strain evidence="4">CECT 8419</strain>
    </source>
</reference>
<dbReference type="InterPro" id="IPR029030">
    <property type="entry name" value="Caspase-like_dom_sf"/>
</dbReference>
<sequence length="1294" mass="142276">MLKSTISLLFFLCLAFSLGAQEVIQQSLDWQEAQTIEWEGQRSAVLSYTLGGDAAAVRSGETPAFVHTFRATTGADSRVEIVRLESEPFSPPSTFRAEVPEAFTFDYTAVQQPEGWLGKVSGPSVIRTAGGYERLLTVALRVVPTVGGRSASARVAEFATASVLREGDIYHFAVPATGVYKLTRSFLIDELRMMGLEGVDPRDIKIYGQGGGMLPETNNVQAPDDLVEQAIAIEGEDDGRFDSGDFILLYAEGPDERRYDPLANRFIYTKNIYAQENYYFLQIGTAGRGRRVTALPAGSGGTVVDSYDALYRYEEDRSNVLHEIGGNSHGSGQTWFGEFFRVNRERNFPEFAVIPDVVTGEPMGVRARMGLRSTTTSAFFLNVNGQEISSFLGSRVNFGAQEQQSAVDVTDLVGTVQNASERVSIKLTYPVPGGASQSEGWLDYIELQARRRLSFGGQDQFGFRDTRSRTAASLTFNLLNPPADTRIWRIDSSEVRQASLSGGSFTAPGGRLYEYVAFRPGSALLTPRAVGRIENQNLHGLSTADMVIVTHPDFLPQAERLAEHRRNHNGYTVQLVTTQQVYNEFSSGRDDAAAIRNFVRMLYERDQGLRYLLLFGDGSFDHRNIYGLGDNFIPAYEYQGAFTEVRSFPADDFYGIMLPAAGGQPLGPDLSVAVGRLPVKSADEAGPVVEKLIRYDTDPSALGDWRTRMVFVGDDEDQGRHTIDVNRVANAVKSRKPDLNFDKLYFDLFPQVSQVAADRYPAISEGLDRAIFKGALAVTYLGHGGPRGWAQERVLTIPQIRNWTRPVNAVDPIQPPVFITATCTFSNYDDASFVSAGEEALLTPRGGVIALMTTTRPVFATRNYELTDNTVQAMLERPDGEWRSLGDIIRIAKNETTPIDRGFLSGDTQNARKFTLLGDPATVIALPTHGVRTTQVDTMSVDGVRTDTVSALQKMRISGEIVDGAGNLLADFNGEVYPTIYDKAQTIPTLQQDASSPLLEIEVQRSIVFRGRATVTNGKFSFEFVVPNDIDYAYGPGKVSYYAADRTQFTDAAGFYDQLIIGGTSQENTGNDAGPEVDVYLDDTDFVSGGQVGEDPVLLLHLSDDLGINVTGNSIGHDLEAVIDGDTRNAIVLNDYYEADVDNFRSGKVRYPLFDLEPGVYTLSVRAWDVANNSTVATTEFVVSSETGAALSHVLNYPNPFTTQTCFQFDHSLIGQNVEAVVQIYTVSGRLVKTLDRTFDFSDGSIRQDDCIAWDGLDDYGDQLARGVYLYQVRLRGDGVNTVNGELEKLVILR</sequence>
<dbReference type="Proteomes" id="UP000837803">
    <property type="component" value="Unassembled WGS sequence"/>
</dbReference>
<protein>
    <recommendedName>
        <fullName evidence="3">Gingipain domain-containing protein</fullName>
    </recommendedName>
</protein>